<evidence type="ECO:0000256" key="1">
    <source>
        <dbReference type="SAM" id="Phobius"/>
    </source>
</evidence>
<dbReference type="InterPro" id="IPR009293">
    <property type="entry name" value="UPF0478"/>
</dbReference>
<name>A0AAU8GW01_9BACT</name>
<organism evidence="2">
    <name type="scientific">Thermodesulfovibrio autotrophicus</name>
    <dbReference type="NCBI Taxonomy" id="3118333"/>
    <lineage>
        <taxon>Bacteria</taxon>
        <taxon>Pseudomonadati</taxon>
        <taxon>Nitrospirota</taxon>
        <taxon>Thermodesulfovibrionia</taxon>
        <taxon>Thermodesulfovibrionales</taxon>
        <taxon>Thermodesulfovibrionaceae</taxon>
        <taxon>Thermodesulfovibrio</taxon>
    </lineage>
</organism>
<feature type="transmembrane region" description="Helical" evidence="1">
    <location>
        <begin position="6"/>
        <end position="32"/>
    </location>
</feature>
<keyword evidence="1" id="KW-0472">Membrane</keyword>
<dbReference type="KEGG" id="taut:V4D30_09920"/>
<protein>
    <submittedName>
        <fullName evidence="2">DUF948 domain-containing protein</fullName>
    </submittedName>
</protein>
<dbReference type="Pfam" id="PF06103">
    <property type="entry name" value="DUF948"/>
    <property type="match status" value="1"/>
</dbReference>
<accession>A0AAU8GW01</accession>
<reference evidence="2" key="1">
    <citation type="submission" date="2024-01" db="EMBL/GenBank/DDBJ databases">
        <title>The first autotrophic representatives of the genus Thermodesulfovibrio.</title>
        <authorList>
            <person name="Maltseva A.I."/>
            <person name="Elcheninov A.G."/>
            <person name="Kublanov I.V."/>
            <person name="Lebedinsky A.V."/>
            <person name="Frolov E.N."/>
        </authorList>
    </citation>
    <scope>NUCLEOTIDE SEQUENCE</scope>
    <source>
        <strain evidence="2">3907-1M</strain>
    </source>
</reference>
<dbReference type="EMBL" id="CP144373">
    <property type="protein sequence ID" value="XCH46650.1"/>
    <property type="molecule type" value="Genomic_DNA"/>
</dbReference>
<proteinExistence type="predicted"/>
<keyword evidence="1" id="KW-1133">Transmembrane helix</keyword>
<keyword evidence="1" id="KW-0812">Transmembrane</keyword>
<dbReference type="AlphaFoldDB" id="A0AAU8GW01"/>
<gene>
    <name evidence="2" type="ORF">V4D30_09920</name>
</gene>
<evidence type="ECO:0000313" key="2">
    <source>
        <dbReference type="EMBL" id="XCH46650.1"/>
    </source>
</evidence>
<dbReference type="RefSeq" id="WP_353684176.1">
    <property type="nucleotide sequence ID" value="NZ_CP144373.1"/>
</dbReference>
<sequence length="135" mass="14683">MSDTLIVLLSIGYFLATVSLIAALIFLIVVAVELRRGISALKEFINSTKSKLDPAIFETEKVIQGVRASVDDVNEVTRKVKELSQAVEKLTFLMSEVVNAVERIKSSVSLRSSALKTALSVATNVFLENLKKGGK</sequence>